<proteinExistence type="inferred from homology"/>
<evidence type="ECO:0000256" key="2">
    <source>
        <dbReference type="ARBA" id="ARBA00023015"/>
    </source>
</evidence>
<dbReference type="InterPro" id="IPR000847">
    <property type="entry name" value="LysR_HTH_N"/>
</dbReference>
<protein>
    <submittedName>
        <fullName evidence="7">LysR family transcriptional regulator, glycine cleavage system transcriptional activator</fullName>
    </submittedName>
</protein>
<feature type="compositionally biased region" description="Basic and acidic residues" evidence="5">
    <location>
        <begin position="309"/>
        <end position="323"/>
    </location>
</feature>
<comment type="caution">
    <text evidence="7">The sequence shown here is derived from an EMBL/GenBank/DDBJ whole genome shotgun (WGS) entry which is preliminary data.</text>
</comment>
<dbReference type="SUPFAM" id="SSF53850">
    <property type="entry name" value="Periplasmic binding protein-like II"/>
    <property type="match status" value="1"/>
</dbReference>
<evidence type="ECO:0000256" key="5">
    <source>
        <dbReference type="SAM" id="MobiDB-lite"/>
    </source>
</evidence>
<dbReference type="RefSeq" id="WP_283442363.1">
    <property type="nucleotide sequence ID" value="NZ_FXUL01000007.1"/>
</dbReference>
<gene>
    <name evidence="7" type="ORF">SAMN06295970_10733</name>
</gene>
<dbReference type="Pfam" id="PF03466">
    <property type="entry name" value="LysR_substrate"/>
    <property type="match status" value="1"/>
</dbReference>
<dbReference type="SUPFAM" id="SSF46785">
    <property type="entry name" value="Winged helix' DNA-binding domain"/>
    <property type="match status" value="1"/>
</dbReference>
<dbReference type="PROSITE" id="PS50931">
    <property type="entry name" value="HTH_LYSR"/>
    <property type="match status" value="1"/>
</dbReference>
<dbReference type="InterPro" id="IPR036388">
    <property type="entry name" value="WH-like_DNA-bd_sf"/>
</dbReference>
<evidence type="ECO:0000259" key="6">
    <source>
        <dbReference type="PROSITE" id="PS50931"/>
    </source>
</evidence>
<dbReference type="CDD" id="cd08432">
    <property type="entry name" value="PBP2_GcdR_TrpI_HvrB_AmpR_like"/>
    <property type="match status" value="1"/>
</dbReference>
<evidence type="ECO:0000256" key="1">
    <source>
        <dbReference type="ARBA" id="ARBA00009437"/>
    </source>
</evidence>
<dbReference type="PRINTS" id="PR00039">
    <property type="entry name" value="HTHLYSR"/>
</dbReference>
<name>A0ABY1Q5T6_9BURK</name>
<dbReference type="PANTHER" id="PTHR30537">
    <property type="entry name" value="HTH-TYPE TRANSCRIPTIONAL REGULATOR"/>
    <property type="match status" value="1"/>
</dbReference>
<dbReference type="Pfam" id="PF00126">
    <property type="entry name" value="HTH_1"/>
    <property type="match status" value="1"/>
</dbReference>
<dbReference type="InterPro" id="IPR005119">
    <property type="entry name" value="LysR_subst-bd"/>
</dbReference>
<comment type="similarity">
    <text evidence="1">Belongs to the LysR transcriptional regulatory family.</text>
</comment>
<keyword evidence="4" id="KW-0804">Transcription</keyword>
<evidence type="ECO:0000256" key="4">
    <source>
        <dbReference type="ARBA" id="ARBA00023163"/>
    </source>
</evidence>
<keyword evidence="2" id="KW-0805">Transcription regulation</keyword>
<dbReference type="PANTHER" id="PTHR30537:SF5">
    <property type="entry name" value="HTH-TYPE TRANSCRIPTIONAL ACTIVATOR TTDR-RELATED"/>
    <property type="match status" value="1"/>
</dbReference>
<dbReference type="Gene3D" id="1.10.10.10">
    <property type="entry name" value="Winged helix-like DNA-binding domain superfamily/Winged helix DNA-binding domain"/>
    <property type="match status" value="1"/>
</dbReference>
<accession>A0ABY1Q5T6</accession>
<dbReference type="InterPro" id="IPR036390">
    <property type="entry name" value="WH_DNA-bd_sf"/>
</dbReference>
<dbReference type="Gene3D" id="3.40.190.10">
    <property type="entry name" value="Periplasmic binding protein-like II"/>
    <property type="match status" value="2"/>
</dbReference>
<dbReference type="Proteomes" id="UP001158049">
    <property type="component" value="Unassembled WGS sequence"/>
</dbReference>
<evidence type="ECO:0000313" key="7">
    <source>
        <dbReference type="EMBL" id="SMP60669.1"/>
    </source>
</evidence>
<dbReference type="InterPro" id="IPR058163">
    <property type="entry name" value="LysR-type_TF_proteobact-type"/>
</dbReference>
<reference evidence="7 8" key="1">
    <citation type="submission" date="2017-05" db="EMBL/GenBank/DDBJ databases">
        <authorList>
            <person name="Varghese N."/>
            <person name="Submissions S."/>
        </authorList>
    </citation>
    <scope>NUCLEOTIDE SEQUENCE [LARGE SCALE GENOMIC DNA]</scope>
    <source>
        <strain evidence="7 8">DSM 26001</strain>
    </source>
</reference>
<evidence type="ECO:0000313" key="8">
    <source>
        <dbReference type="Proteomes" id="UP001158049"/>
    </source>
</evidence>
<evidence type="ECO:0000256" key="3">
    <source>
        <dbReference type="ARBA" id="ARBA00023125"/>
    </source>
</evidence>
<feature type="region of interest" description="Disordered" evidence="5">
    <location>
        <begin position="308"/>
        <end position="332"/>
    </location>
</feature>
<organism evidence="7 8">
    <name type="scientific">Noviherbaspirillum suwonense</name>
    <dbReference type="NCBI Taxonomy" id="1224511"/>
    <lineage>
        <taxon>Bacteria</taxon>
        <taxon>Pseudomonadati</taxon>
        <taxon>Pseudomonadota</taxon>
        <taxon>Betaproteobacteria</taxon>
        <taxon>Burkholderiales</taxon>
        <taxon>Oxalobacteraceae</taxon>
        <taxon>Noviherbaspirillum</taxon>
    </lineage>
</organism>
<sequence>MKSVQRYIALRKASIKSLQAFEAAYMHQSFADAAKELSITASAISHSIQSLEEVLGTLLFQRVKRGVIPTEAGARLYAVIGRAFSDIDAEMRALLDKSDKPQIVTIQCSPSFAAIWLMPRLPAFLLSHPGIDVRLWAVHEPPDFSSTGVDIAVTYGRPQASAGVRIEPIAPDERYVPVCSPSLVEGQALPLQPSRIEDFYLIQNDVSLTSWDEWIERFAPGCTNIVRGLRLDRAFMTLNAAENGLGMCVESTVLVLEYLQQGRLVLPFGDMGLPIKAHYLAVPKSKESLDTVRTVLDWINSWMANRSSGDPHEAVPIDGKNEAADSPSGNGR</sequence>
<keyword evidence="8" id="KW-1185">Reference proteome</keyword>
<keyword evidence="3" id="KW-0238">DNA-binding</keyword>
<feature type="domain" description="HTH lysR-type" evidence="6">
    <location>
        <begin position="15"/>
        <end position="70"/>
    </location>
</feature>
<dbReference type="EMBL" id="FXUL01000007">
    <property type="protein sequence ID" value="SMP60669.1"/>
    <property type="molecule type" value="Genomic_DNA"/>
</dbReference>